<evidence type="ECO:0000256" key="1">
    <source>
        <dbReference type="SAM" id="MobiDB-lite"/>
    </source>
</evidence>
<name>A0ABT8LGE3_9BACT</name>
<accession>A0ABT8LGE3</accession>
<dbReference type="RefSeq" id="WP_346761976.1">
    <property type="nucleotide sequence ID" value="NZ_JAUJEB010000010.1"/>
</dbReference>
<keyword evidence="3" id="KW-1185">Reference proteome</keyword>
<evidence type="ECO:0000313" key="2">
    <source>
        <dbReference type="EMBL" id="MDN5216638.1"/>
    </source>
</evidence>
<proteinExistence type="predicted"/>
<evidence type="ECO:0000313" key="3">
    <source>
        <dbReference type="Proteomes" id="UP001172083"/>
    </source>
</evidence>
<dbReference type="EMBL" id="JAUJEB010000010">
    <property type="protein sequence ID" value="MDN5216638.1"/>
    <property type="molecule type" value="Genomic_DNA"/>
</dbReference>
<reference evidence="2" key="1">
    <citation type="submission" date="2023-06" db="EMBL/GenBank/DDBJ databases">
        <title>Genomic of Agaribacillus aureum.</title>
        <authorList>
            <person name="Wang G."/>
        </authorList>
    </citation>
    <scope>NUCLEOTIDE SEQUENCE</scope>
    <source>
        <strain evidence="2">BMA12</strain>
    </source>
</reference>
<sequence length="243" mass="27683">MAIKINKTAFSHTSFSNEDLGSLSYIVHQLPKKGYYNGKIYQGKKVIDHFELTCSDEFKTRQVDIDICSFRNTPISEKGKSGFKVGPEGYVVFFNSQGTSGLRVRLDLLEKEKFRNTFDNTKLGKGDLLVFTLLRPGSYRALASNARSGLNLEVQYPTEKLLTRRQDLNKPVEIEVGKKGFNINSAKLLPGQGLLFRFQEPSSVITRLAKPVDEGKFNDKLKLVRKKSKKKPRRQVHWVNPRK</sequence>
<dbReference type="Proteomes" id="UP001172083">
    <property type="component" value="Unassembled WGS sequence"/>
</dbReference>
<feature type="region of interest" description="Disordered" evidence="1">
    <location>
        <begin position="223"/>
        <end position="243"/>
    </location>
</feature>
<protein>
    <submittedName>
        <fullName evidence="2">Uncharacterized protein</fullName>
    </submittedName>
</protein>
<organism evidence="2 3">
    <name type="scientific">Agaribacillus aureus</name>
    <dbReference type="NCBI Taxonomy" id="3051825"/>
    <lineage>
        <taxon>Bacteria</taxon>
        <taxon>Pseudomonadati</taxon>
        <taxon>Bacteroidota</taxon>
        <taxon>Cytophagia</taxon>
        <taxon>Cytophagales</taxon>
        <taxon>Splendidivirgaceae</taxon>
        <taxon>Agaribacillus</taxon>
    </lineage>
</organism>
<comment type="caution">
    <text evidence="2">The sequence shown here is derived from an EMBL/GenBank/DDBJ whole genome shotgun (WGS) entry which is preliminary data.</text>
</comment>
<gene>
    <name evidence="2" type="ORF">QQ020_31505</name>
</gene>